<dbReference type="InterPro" id="IPR011042">
    <property type="entry name" value="6-blade_b-propeller_TolB-like"/>
</dbReference>
<dbReference type="PANTHER" id="PTHR46388">
    <property type="entry name" value="NHL REPEAT-CONTAINING PROTEIN 2"/>
    <property type="match status" value="1"/>
</dbReference>
<dbReference type="PANTHER" id="PTHR46388:SF2">
    <property type="entry name" value="NHL REPEAT-CONTAINING PROTEIN 2"/>
    <property type="match status" value="1"/>
</dbReference>
<evidence type="ECO:0008006" key="3">
    <source>
        <dbReference type="Google" id="ProtNLM"/>
    </source>
</evidence>
<evidence type="ECO:0000313" key="2">
    <source>
        <dbReference type="EMBL" id="CAE0126731.1"/>
    </source>
</evidence>
<feature type="chain" id="PRO_5030505467" description="NHL repeat-containing protein" evidence="1">
    <location>
        <begin position="21"/>
        <end position="426"/>
    </location>
</feature>
<evidence type="ECO:0000256" key="1">
    <source>
        <dbReference type="SAM" id="SignalP"/>
    </source>
</evidence>
<gene>
    <name evidence="2" type="ORF">PSIN1315_LOCUS1198</name>
</gene>
<protein>
    <recommendedName>
        <fullName evidence="3">NHL repeat-containing protein</fullName>
    </recommendedName>
</protein>
<sequence>MARLQLSAAAAAACLALASSEQVPEAQKVKNVVQDPRFSSVATVAGSGMEAIGIAALDDGQGAGAAFTALRGLGGGPSDCDDGVVYVVDQKISKIREVSWGGLTGTLGGIDDLAGAANGCGGNSTFRTPHAVASAGPYLFIADTSNNCVRRMNKNDQCVITLAGPCVSAEAKEAGDSEKAQFVKPRGIAAHQADDGTISVYMTDEGNDRVVRIDGESGEVTTISENPDNPEAISSDGSFINANIWKLPRGLAITPDGLTLIVADDGLNQLFTIDLTPSANYSRAWLAGQNWPENGSVSATYIDGPPAVARFNRPRGVCADGTHAFVADFMNNAFRSVDLKTGEVKTVFGGSSGTDCPTCPSLEGFPPDYNPDNKAADGPVANATADNPTACVVFSTTVCGDNATLPGSPVSLFVGDDFSYRVRVVT</sequence>
<dbReference type="Gene3D" id="2.120.10.30">
    <property type="entry name" value="TolB, C-terminal domain"/>
    <property type="match status" value="3"/>
</dbReference>
<accession>A0A7S3B7H6</accession>
<dbReference type="SUPFAM" id="SSF63825">
    <property type="entry name" value="YWTD domain"/>
    <property type="match status" value="1"/>
</dbReference>
<reference evidence="2" key="1">
    <citation type="submission" date="2021-01" db="EMBL/GenBank/DDBJ databases">
        <authorList>
            <person name="Corre E."/>
            <person name="Pelletier E."/>
            <person name="Niang G."/>
            <person name="Scheremetjew M."/>
            <person name="Finn R."/>
            <person name="Kale V."/>
            <person name="Holt S."/>
            <person name="Cochrane G."/>
            <person name="Meng A."/>
            <person name="Brown T."/>
            <person name="Cohen L."/>
        </authorList>
    </citation>
    <scope>NUCLEOTIDE SEQUENCE</scope>
    <source>
        <strain evidence="2">RCC927</strain>
    </source>
</reference>
<dbReference type="AlphaFoldDB" id="A0A7S3B7H6"/>
<name>A0A7S3B7H6_9VIRI</name>
<organism evidence="2">
    <name type="scientific">Prasinoderma singulare</name>
    <dbReference type="NCBI Taxonomy" id="676789"/>
    <lineage>
        <taxon>Eukaryota</taxon>
        <taxon>Viridiplantae</taxon>
        <taxon>Prasinodermophyta</taxon>
        <taxon>Prasinodermophyceae</taxon>
        <taxon>Prasinodermales</taxon>
        <taxon>Prasinodermaceae</taxon>
        <taxon>Prasinoderma</taxon>
    </lineage>
</organism>
<proteinExistence type="predicted"/>
<feature type="signal peptide" evidence="1">
    <location>
        <begin position="1"/>
        <end position="20"/>
    </location>
</feature>
<keyword evidence="1" id="KW-0732">Signal</keyword>
<dbReference type="EMBL" id="HBHY01001911">
    <property type="protein sequence ID" value="CAE0126731.1"/>
    <property type="molecule type" value="Transcribed_RNA"/>
</dbReference>